<evidence type="ECO:0000313" key="13">
    <source>
        <dbReference type="EMBL" id="CAA6828859.1"/>
    </source>
</evidence>
<keyword evidence="7 11" id="KW-0472">Membrane</keyword>
<keyword evidence="9 11" id="KW-0066">ATP synthesis</keyword>
<dbReference type="InterPro" id="IPR035968">
    <property type="entry name" value="ATP_synth_F1_ATPase_gsu"/>
</dbReference>
<dbReference type="GO" id="GO:0045259">
    <property type="term" value="C:proton-transporting ATP synthase complex"/>
    <property type="evidence" value="ECO:0007669"/>
    <property type="project" value="UniProtKB-KW"/>
</dbReference>
<keyword evidence="5 11" id="KW-0375">Hydrogen ion transport</keyword>
<keyword evidence="4 11" id="KW-0813">Transport</keyword>
<evidence type="ECO:0000256" key="1">
    <source>
        <dbReference type="ARBA" id="ARBA00003456"/>
    </source>
</evidence>
<evidence type="ECO:0000256" key="9">
    <source>
        <dbReference type="ARBA" id="ARBA00023310"/>
    </source>
</evidence>
<dbReference type="CDD" id="cd12151">
    <property type="entry name" value="F1-ATPase_gamma"/>
    <property type="match status" value="1"/>
</dbReference>
<evidence type="ECO:0000256" key="10">
    <source>
        <dbReference type="ARBA" id="ARBA00060385"/>
    </source>
</evidence>
<evidence type="ECO:0000256" key="12">
    <source>
        <dbReference type="SAM" id="Coils"/>
    </source>
</evidence>
<evidence type="ECO:0000256" key="8">
    <source>
        <dbReference type="ARBA" id="ARBA00023196"/>
    </source>
</evidence>
<dbReference type="EMBL" id="CACVAQ010000442">
    <property type="protein sequence ID" value="CAA6828859.1"/>
    <property type="molecule type" value="Genomic_DNA"/>
</dbReference>
<dbReference type="GO" id="GO:0005886">
    <property type="term" value="C:plasma membrane"/>
    <property type="evidence" value="ECO:0007669"/>
    <property type="project" value="UniProtKB-SubCell"/>
</dbReference>
<dbReference type="AlphaFoldDB" id="A0A6S6UAP2"/>
<name>A0A6S6UAP2_9BACT</name>
<dbReference type="GO" id="GO:0005524">
    <property type="term" value="F:ATP binding"/>
    <property type="evidence" value="ECO:0007669"/>
    <property type="project" value="UniProtKB-UniRule"/>
</dbReference>
<comment type="similarity">
    <text evidence="3 11">Belongs to the ATPase gamma chain family.</text>
</comment>
<evidence type="ECO:0000256" key="3">
    <source>
        <dbReference type="ARBA" id="ARBA00007681"/>
    </source>
</evidence>
<dbReference type="Pfam" id="PF00231">
    <property type="entry name" value="ATP-synt"/>
    <property type="match status" value="1"/>
</dbReference>
<dbReference type="FunFam" id="1.10.287.80:FF:000003">
    <property type="entry name" value="ATP synthase gamma chain, chloroplastic"/>
    <property type="match status" value="1"/>
</dbReference>
<dbReference type="InterPro" id="IPR000131">
    <property type="entry name" value="ATP_synth_F1_gsu"/>
</dbReference>
<dbReference type="GO" id="GO:0016787">
    <property type="term" value="F:hydrolase activity"/>
    <property type="evidence" value="ECO:0007669"/>
    <property type="project" value="UniProtKB-KW"/>
</dbReference>
<evidence type="ECO:0000256" key="11">
    <source>
        <dbReference type="HAMAP-Rule" id="MF_00815"/>
    </source>
</evidence>
<dbReference type="GO" id="GO:0042777">
    <property type="term" value="P:proton motive force-driven plasma membrane ATP synthesis"/>
    <property type="evidence" value="ECO:0007669"/>
    <property type="project" value="UniProtKB-UniRule"/>
</dbReference>
<dbReference type="PANTHER" id="PTHR11693">
    <property type="entry name" value="ATP SYNTHASE GAMMA CHAIN"/>
    <property type="match status" value="1"/>
</dbReference>
<comment type="subunit">
    <text evidence="11">F-type ATPases have 2 components, CF(1) - the catalytic core - and CF(0) - the membrane proton channel. CF(1) has five subunits: alpha(3), beta(3), gamma(1), delta(1), epsilon(1). CF(0) has three main subunits: a, b and c.</text>
</comment>
<gene>
    <name evidence="11" type="primary">atpG</name>
    <name evidence="13" type="ORF">HELGO_WM22956</name>
</gene>
<evidence type="ECO:0000256" key="5">
    <source>
        <dbReference type="ARBA" id="ARBA00022781"/>
    </source>
</evidence>
<feature type="coiled-coil region" evidence="12">
    <location>
        <begin position="252"/>
        <end position="286"/>
    </location>
</feature>
<dbReference type="PANTHER" id="PTHR11693:SF22">
    <property type="entry name" value="ATP SYNTHASE SUBUNIT GAMMA, MITOCHONDRIAL"/>
    <property type="match status" value="1"/>
</dbReference>
<dbReference type="SUPFAM" id="SSF52943">
    <property type="entry name" value="ATP synthase (F1-ATPase), gamma subunit"/>
    <property type="match status" value="1"/>
</dbReference>
<evidence type="ECO:0000256" key="2">
    <source>
        <dbReference type="ARBA" id="ARBA00004170"/>
    </source>
</evidence>
<organism evidence="13">
    <name type="scientific">uncultured Aureispira sp</name>
    <dbReference type="NCBI Taxonomy" id="1331704"/>
    <lineage>
        <taxon>Bacteria</taxon>
        <taxon>Pseudomonadati</taxon>
        <taxon>Bacteroidota</taxon>
        <taxon>Saprospiria</taxon>
        <taxon>Saprospirales</taxon>
        <taxon>Saprospiraceae</taxon>
        <taxon>Aureispira</taxon>
        <taxon>environmental samples</taxon>
    </lineage>
</organism>
<evidence type="ECO:0000256" key="6">
    <source>
        <dbReference type="ARBA" id="ARBA00023065"/>
    </source>
</evidence>
<evidence type="ECO:0000256" key="4">
    <source>
        <dbReference type="ARBA" id="ARBA00022448"/>
    </source>
</evidence>
<keyword evidence="11" id="KW-1003">Cell membrane</keyword>
<reference evidence="13" key="1">
    <citation type="submission" date="2020-01" db="EMBL/GenBank/DDBJ databases">
        <authorList>
            <person name="Meier V. D."/>
            <person name="Meier V D."/>
        </authorList>
    </citation>
    <scope>NUCLEOTIDE SEQUENCE</scope>
    <source>
        <strain evidence="13">HLG_WM_MAG_10</strain>
    </source>
</reference>
<accession>A0A6S6UAP2</accession>
<keyword evidence="12" id="KW-0175">Coiled coil</keyword>
<dbReference type="GO" id="GO:0009579">
    <property type="term" value="C:thylakoid"/>
    <property type="evidence" value="ECO:0007669"/>
    <property type="project" value="UniProtKB-SubCell"/>
</dbReference>
<dbReference type="NCBIfam" id="TIGR01146">
    <property type="entry name" value="ATPsyn_F1gamma"/>
    <property type="match status" value="1"/>
</dbReference>
<sequence>MANLKEVRERIVSVKSTQQITKAMKMVAAAKLRRAQQAIVEMRPYSNKLSAMLSNILSNLEGDASTSFGVERPVKNALVVVVTSNRGLCGGFNTNVSKLGIELCEGKYEAQYKAGKLTYLFIGKKGYDYLKNRVPGAILNTEHMNIVGKTFGFEDSSKVASELMASFEEGVYDSIDIIYAQFKNAAIQNFTIEPFLPVAKLEVTEDSTDEKADFIFEPNKEELLEYLVPTILKTQLHKTILDSNASEQGARMTAMENATENAEDLLKELKINYNKARQEAITAEISEIVGGVAALEDA</sequence>
<dbReference type="Gene3D" id="3.40.1380.10">
    <property type="match status" value="1"/>
</dbReference>
<protein>
    <recommendedName>
        <fullName evidence="11">ATP synthase gamma chain</fullName>
    </recommendedName>
    <alternativeName>
        <fullName evidence="11">ATP synthase F1 sector gamma subunit</fullName>
    </alternativeName>
    <alternativeName>
        <fullName evidence="11">F-ATPase gamma subunit</fullName>
    </alternativeName>
</protein>
<dbReference type="GO" id="GO:0046933">
    <property type="term" value="F:proton-transporting ATP synthase activity, rotational mechanism"/>
    <property type="evidence" value="ECO:0007669"/>
    <property type="project" value="UniProtKB-UniRule"/>
</dbReference>
<evidence type="ECO:0000256" key="7">
    <source>
        <dbReference type="ARBA" id="ARBA00023136"/>
    </source>
</evidence>
<comment type="subcellular location">
    <subcellularLocation>
        <location evidence="11">Cell membrane</location>
        <topology evidence="11">Peripheral membrane protein</topology>
    </subcellularLocation>
    <subcellularLocation>
        <location evidence="2">Membrane</location>
        <topology evidence="2">Peripheral membrane protein</topology>
    </subcellularLocation>
    <subcellularLocation>
        <location evidence="10">Thylakoid</location>
    </subcellularLocation>
</comment>
<dbReference type="PRINTS" id="PR00126">
    <property type="entry name" value="ATPASEGAMMA"/>
</dbReference>
<dbReference type="HAMAP" id="MF_00815">
    <property type="entry name" value="ATP_synth_gamma_bact"/>
    <property type="match status" value="1"/>
</dbReference>
<comment type="function">
    <text evidence="1 11">Produces ATP from ADP in the presence of a proton gradient across the membrane. The gamma chain is believed to be important in regulating ATPase activity and the flow of protons through the CF(0) complex.</text>
</comment>
<keyword evidence="6 11" id="KW-0406">Ion transport</keyword>
<dbReference type="Gene3D" id="1.10.287.80">
    <property type="entry name" value="ATP synthase, gamma subunit, helix hairpin domain"/>
    <property type="match status" value="1"/>
</dbReference>
<keyword evidence="13" id="KW-0378">Hydrolase</keyword>
<keyword evidence="8 11" id="KW-0139">CF(1)</keyword>
<proteinExistence type="inferred from homology"/>